<sequence>MFGRTGSQWLIVEVFGEKGRQQRSDDSSPEAVEKMAVRYRCEAGRHWSATLAEIERVKRLYQAGIRASREEEG</sequence>
<protein>
    <recommendedName>
        <fullName evidence="3">Transposase</fullName>
    </recommendedName>
</protein>
<dbReference type="EMBL" id="SZPQ01000106">
    <property type="protein sequence ID" value="TKI02149.1"/>
    <property type="molecule type" value="Genomic_DNA"/>
</dbReference>
<name>A0ABY2SDN5_9HYPH</name>
<comment type="caution">
    <text evidence="1">The sequence shown here is derived from an EMBL/GenBank/DDBJ whole genome shotgun (WGS) entry which is preliminary data.</text>
</comment>
<accession>A0ABY2SDN5</accession>
<reference evidence="1 2" key="1">
    <citation type="submission" date="2019-04" db="EMBL/GenBank/DDBJ databases">
        <authorList>
            <person name="Li M."/>
            <person name="Gao C."/>
        </authorList>
    </citation>
    <scope>NUCLEOTIDE SEQUENCE [LARGE SCALE GENOMIC DNA]</scope>
    <source>
        <strain evidence="1 2">BGMRC 2031</strain>
    </source>
</reference>
<dbReference type="RefSeq" id="WP_136993177.1">
    <property type="nucleotide sequence ID" value="NZ_SZPQ01000106.1"/>
</dbReference>
<evidence type="ECO:0008006" key="3">
    <source>
        <dbReference type="Google" id="ProtNLM"/>
    </source>
</evidence>
<evidence type="ECO:0000313" key="2">
    <source>
        <dbReference type="Proteomes" id="UP000305202"/>
    </source>
</evidence>
<keyword evidence="2" id="KW-1185">Reference proteome</keyword>
<proteinExistence type="predicted"/>
<gene>
    <name evidence="1" type="ORF">FCN80_25735</name>
</gene>
<organism evidence="1 2">
    <name type="scientific">Martelella alba</name>
    <dbReference type="NCBI Taxonomy" id="2590451"/>
    <lineage>
        <taxon>Bacteria</taxon>
        <taxon>Pseudomonadati</taxon>
        <taxon>Pseudomonadota</taxon>
        <taxon>Alphaproteobacteria</taxon>
        <taxon>Hyphomicrobiales</taxon>
        <taxon>Aurantimonadaceae</taxon>
        <taxon>Martelella</taxon>
    </lineage>
</organism>
<dbReference type="Proteomes" id="UP000305202">
    <property type="component" value="Unassembled WGS sequence"/>
</dbReference>
<evidence type="ECO:0000313" key="1">
    <source>
        <dbReference type="EMBL" id="TKI02149.1"/>
    </source>
</evidence>